<dbReference type="AlphaFoldDB" id="A0A1E3QTZ7"/>
<proteinExistence type="predicted"/>
<dbReference type="GeneID" id="30149524"/>
<dbReference type="InterPro" id="IPR023214">
    <property type="entry name" value="HAD_sf"/>
</dbReference>
<accession>A0A1E3QTZ7</accession>
<keyword evidence="2" id="KW-1185">Reference proteome</keyword>
<protein>
    <recommendedName>
        <fullName evidence="3">TIGR01456 family HAD hydrolase</fullName>
    </recommendedName>
</protein>
<gene>
    <name evidence="1" type="ORF">BABINDRAFT_34248</name>
</gene>
<reference evidence="2" key="1">
    <citation type="submission" date="2016-05" db="EMBL/GenBank/DDBJ databases">
        <title>Comparative genomics of biotechnologically important yeasts.</title>
        <authorList>
            <consortium name="DOE Joint Genome Institute"/>
            <person name="Riley R."/>
            <person name="Haridas S."/>
            <person name="Wolfe K.H."/>
            <person name="Lopes M.R."/>
            <person name="Hittinger C.T."/>
            <person name="Goker M."/>
            <person name="Salamov A."/>
            <person name="Wisecaver J."/>
            <person name="Long T.M."/>
            <person name="Aerts A.L."/>
            <person name="Barry K."/>
            <person name="Choi C."/>
            <person name="Clum A."/>
            <person name="Coughlan A.Y."/>
            <person name="Deshpande S."/>
            <person name="Douglass A.P."/>
            <person name="Hanson S.J."/>
            <person name="Klenk H.-P."/>
            <person name="Labutti K."/>
            <person name="Lapidus A."/>
            <person name="Lindquist E."/>
            <person name="Lipzen A."/>
            <person name="Meier-Kolthoff J.P."/>
            <person name="Ohm R.A."/>
            <person name="Otillar R.P."/>
            <person name="Pangilinan J."/>
            <person name="Peng Y."/>
            <person name="Rokas A."/>
            <person name="Rosa C.A."/>
            <person name="Scheuner C."/>
            <person name="Sibirny A.A."/>
            <person name="Slot J.C."/>
            <person name="Stielow J.B."/>
            <person name="Sun H."/>
            <person name="Kurtzman C.P."/>
            <person name="Blackwell M."/>
            <person name="Grigoriev I.V."/>
            <person name="Jeffries T.W."/>
        </authorList>
    </citation>
    <scope>NUCLEOTIDE SEQUENCE [LARGE SCALE GENOMIC DNA]</scope>
    <source>
        <strain evidence="2">NRRL Y-12698</strain>
    </source>
</reference>
<sequence>MLRKYRPLFRGLSRAYSTAPLDIGFVFDIDGVLIRGGKSLPHALPALQLLERLKVPYILLTNGGGKSELTRVRDLSARIGTQLHPAQIVQSHTPCKALVNDPQFERVLVIGGRGNEAREVALQYGFKEALTPIDAVRANGSIYPFHSYTEEQLEDIAMHPSESHLYGGSAKPISAILVFSDPRDFGTATQISMDLLNSEEGYFGTKRGNAQLVGNATPSIPIIFSNNDFLWANEYPVLRFGQGAFRITMEALYREMNKAELQSTILGKPFKVSYDYAHHVLIDWSRRLGSEIQPETQVLPQLNVAPVQSPFKKVYMVGDNPESDILGANNYGWESLLLRTGVFRDEDWDSIVAKPTGGVFDHVEEAVRFALTKNRLL</sequence>
<dbReference type="InterPro" id="IPR036412">
    <property type="entry name" value="HAD-like_sf"/>
</dbReference>
<dbReference type="RefSeq" id="XP_018986489.1">
    <property type="nucleotide sequence ID" value="XM_019131671.1"/>
</dbReference>
<evidence type="ECO:0000313" key="1">
    <source>
        <dbReference type="EMBL" id="ODQ81161.1"/>
    </source>
</evidence>
<dbReference type="NCBIfam" id="TIGR01456">
    <property type="entry name" value="CECR5"/>
    <property type="match status" value="1"/>
</dbReference>
<dbReference type="InterPro" id="IPR050324">
    <property type="entry name" value="CDP-alcohol_PTase-I"/>
</dbReference>
<evidence type="ECO:0008006" key="3">
    <source>
        <dbReference type="Google" id="ProtNLM"/>
    </source>
</evidence>
<evidence type="ECO:0000313" key="2">
    <source>
        <dbReference type="Proteomes" id="UP000094336"/>
    </source>
</evidence>
<dbReference type="Proteomes" id="UP000094336">
    <property type="component" value="Unassembled WGS sequence"/>
</dbReference>
<organism evidence="1 2">
    <name type="scientific">Babjeviella inositovora NRRL Y-12698</name>
    <dbReference type="NCBI Taxonomy" id="984486"/>
    <lineage>
        <taxon>Eukaryota</taxon>
        <taxon>Fungi</taxon>
        <taxon>Dikarya</taxon>
        <taxon>Ascomycota</taxon>
        <taxon>Saccharomycotina</taxon>
        <taxon>Pichiomycetes</taxon>
        <taxon>Serinales incertae sedis</taxon>
        <taxon>Babjeviella</taxon>
    </lineage>
</organism>
<dbReference type="SUPFAM" id="SSF56784">
    <property type="entry name" value="HAD-like"/>
    <property type="match status" value="1"/>
</dbReference>
<dbReference type="STRING" id="984486.A0A1E3QTZ7"/>
<dbReference type="PANTHER" id="PTHR14269:SF57">
    <property type="entry name" value="SUPERFAMILY HYDROLASE, PUTATIVE (AFU_ORTHOLOGUE AFUA_2G02580)-RELATED"/>
    <property type="match status" value="1"/>
</dbReference>
<dbReference type="PANTHER" id="PTHR14269">
    <property type="entry name" value="CDP-DIACYLGLYCEROL--GLYCEROL-3-PHOSPHATE 3-PHOSPHATIDYLTRANSFERASE-RELATED"/>
    <property type="match status" value="1"/>
</dbReference>
<dbReference type="InterPro" id="IPR006353">
    <property type="entry name" value="HAD-SF_hydro_IIA_CECR5"/>
</dbReference>
<dbReference type="EMBL" id="KV454428">
    <property type="protein sequence ID" value="ODQ81161.1"/>
    <property type="molecule type" value="Genomic_DNA"/>
</dbReference>
<dbReference type="InterPro" id="IPR006357">
    <property type="entry name" value="HAD-SF_hydro_IIA"/>
</dbReference>
<dbReference type="GO" id="GO:0005739">
    <property type="term" value="C:mitochondrion"/>
    <property type="evidence" value="ECO:0007669"/>
    <property type="project" value="TreeGrafter"/>
</dbReference>
<dbReference type="Gene3D" id="3.40.50.1000">
    <property type="entry name" value="HAD superfamily/HAD-like"/>
    <property type="match status" value="2"/>
</dbReference>
<dbReference type="Pfam" id="PF13242">
    <property type="entry name" value="Hydrolase_like"/>
    <property type="match status" value="1"/>
</dbReference>
<name>A0A1E3QTZ7_9ASCO</name>
<dbReference type="Pfam" id="PF13344">
    <property type="entry name" value="Hydrolase_6"/>
    <property type="match status" value="1"/>
</dbReference>
<dbReference type="GO" id="GO:0046474">
    <property type="term" value="P:glycerophospholipid biosynthetic process"/>
    <property type="evidence" value="ECO:0007669"/>
    <property type="project" value="TreeGrafter"/>
</dbReference>
<dbReference type="NCBIfam" id="TIGR01460">
    <property type="entry name" value="HAD-SF-IIA"/>
    <property type="match status" value="1"/>
</dbReference>
<dbReference type="OrthoDB" id="10251048at2759"/>